<dbReference type="Gene3D" id="3.40.50.1390">
    <property type="entry name" value="Resolvase, N-terminal catalytic domain"/>
    <property type="match status" value="1"/>
</dbReference>
<dbReference type="RefSeq" id="WP_208842174.1">
    <property type="nucleotide sequence ID" value="NZ_CP072133.1"/>
</dbReference>
<dbReference type="PANTHER" id="PTHR30461">
    <property type="entry name" value="DNA-INVERTASE FROM LAMBDOID PROPHAGE"/>
    <property type="match status" value="1"/>
</dbReference>
<evidence type="ECO:0000256" key="2">
    <source>
        <dbReference type="ARBA" id="ARBA00023172"/>
    </source>
</evidence>
<dbReference type="PROSITE" id="PS51737">
    <property type="entry name" value="RECOMBINASE_DNA_BIND"/>
    <property type="match status" value="1"/>
</dbReference>
<sequence length="598" mass="67526">MEAANSPQVISYIRWSSGKQRRNTSLKRQEELAVKYAERHNMPLSKVIIDDGVSGFSGDNTSSKGGLGAFKESLDQFPKGSVLVCENIDRISRMHPDDAYDVIRDIVKGGIKIVVYSGDDNVFEIKSHNDLGTIIKVIVELERAHSESKSKSQRTSKAFHKMLEGYEGGIIKSGQEPSWVKRKLGENNSPVGYTEIPERTAVIRKMFQLYEGGNGATLIAKALNAEGLKTFSKNTDWSSSSVEAIMKSRSLMGEAKFKSMLNDKPFIFADYYPVVISKEQFERCENIRKNRHNSKGVSTRNPSFLTGLGIAKCGYCGSSYVSQQASSKDKVLDKDGQIKDWARRLRCQGQASKGSTVCTAGTFKASILERAVIKYCADQVHMEEIINYTQSNQEKEALEQIAKYKKKLRELNNQEDRLVDELSFGAKISKKALERIRTNLENVSISIDTTKTEIARLEKEVTTSSPETLREHLQQITALQESLMQSGDNESRLKLRDIMMDIVERIEIFRYGLGHKLDRKKLAEDTGLKIHHPTVKRILDDSGVQCKTNKNLVFRIRFKNGHQKDIWTNTSADFWTIKSIPIEGESSTQSYLIHPLKW</sequence>
<dbReference type="AlphaFoldDB" id="A0A975HM11"/>
<dbReference type="SMART" id="SM00857">
    <property type="entry name" value="Resolvase"/>
    <property type="match status" value="1"/>
</dbReference>
<dbReference type="Pfam" id="PF13408">
    <property type="entry name" value="Zn_ribbon_recom"/>
    <property type="match status" value="1"/>
</dbReference>
<dbReference type="PROSITE" id="PS51736">
    <property type="entry name" value="RECOMBINASES_3"/>
    <property type="match status" value="1"/>
</dbReference>
<dbReference type="CDD" id="cd00338">
    <property type="entry name" value="Ser_Recombinase"/>
    <property type="match status" value="1"/>
</dbReference>
<evidence type="ECO:0000259" key="4">
    <source>
        <dbReference type="PROSITE" id="PS51736"/>
    </source>
</evidence>
<protein>
    <submittedName>
        <fullName evidence="6">Recombinase family protein</fullName>
    </submittedName>
</protein>
<name>A0A975HM11_9GAMM</name>
<dbReference type="GO" id="GO:0003677">
    <property type="term" value="F:DNA binding"/>
    <property type="evidence" value="ECO:0007669"/>
    <property type="project" value="UniProtKB-KW"/>
</dbReference>
<evidence type="ECO:0000256" key="3">
    <source>
        <dbReference type="SAM" id="Coils"/>
    </source>
</evidence>
<dbReference type="Pfam" id="PF00239">
    <property type="entry name" value="Resolvase"/>
    <property type="match status" value="1"/>
</dbReference>
<dbReference type="InterPro" id="IPR050639">
    <property type="entry name" value="SSR_resolvase"/>
</dbReference>
<reference evidence="6" key="1">
    <citation type="submission" date="2021-03" db="EMBL/GenBank/DDBJ databases">
        <title>Complete Genome of Pseudoalteromonas xiamenensis STKMTI.2, a new potential marine bacterium producing anti-Vibrio compounds.</title>
        <authorList>
            <person name="Handayani D.P."/>
            <person name="Isnansetyo A."/>
            <person name="Istiqomah I."/>
            <person name="Jumina J."/>
        </authorList>
    </citation>
    <scope>NUCLEOTIDE SEQUENCE</scope>
    <source>
        <strain evidence="6">STKMTI.2</strain>
    </source>
</reference>
<dbReference type="GO" id="GO:0000150">
    <property type="term" value="F:DNA strand exchange activity"/>
    <property type="evidence" value="ECO:0007669"/>
    <property type="project" value="InterPro"/>
</dbReference>
<keyword evidence="1" id="KW-0238">DNA-binding</keyword>
<keyword evidence="2" id="KW-0233">DNA recombination</keyword>
<evidence type="ECO:0000256" key="1">
    <source>
        <dbReference type="ARBA" id="ARBA00023125"/>
    </source>
</evidence>
<evidence type="ECO:0000313" key="7">
    <source>
        <dbReference type="Proteomes" id="UP000664904"/>
    </source>
</evidence>
<accession>A0A975HM11</accession>
<feature type="domain" description="Recombinase" evidence="5">
    <location>
        <begin position="183"/>
        <end position="294"/>
    </location>
</feature>
<dbReference type="InterPro" id="IPR025827">
    <property type="entry name" value="Zn_ribbon_recom_dom"/>
</dbReference>
<feature type="coiled-coil region" evidence="3">
    <location>
        <begin position="394"/>
        <end position="460"/>
    </location>
</feature>
<dbReference type="SUPFAM" id="SSF53041">
    <property type="entry name" value="Resolvase-like"/>
    <property type="match status" value="1"/>
</dbReference>
<feature type="domain" description="Resolvase/invertase-type recombinase catalytic" evidence="4">
    <location>
        <begin position="8"/>
        <end position="161"/>
    </location>
</feature>
<dbReference type="InterPro" id="IPR038109">
    <property type="entry name" value="DNA_bind_recomb_sf"/>
</dbReference>
<dbReference type="KEGG" id="pxi:J5O05_11565"/>
<evidence type="ECO:0000313" key="6">
    <source>
        <dbReference type="EMBL" id="QTH70585.1"/>
    </source>
</evidence>
<organism evidence="6 7">
    <name type="scientific">Pseudoalteromonas xiamenensis</name>
    <dbReference type="NCBI Taxonomy" id="882626"/>
    <lineage>
        <taxon>Bacteria</taxon>
        <taxon>Pseudomonadati</taxon>
        <taxon>Pseudomonadota</taxon>
        <taxon>Gammaproteobacteria</taxon>
        <taxon>Alteromonadales</taxon>
        <taxon>Pseudoalteromonadaceae</taxon>
        <taxon>Pseudoalteromonas</taxon>
    </lineage>
</organism>
<keyword evidence="3" id="KW-0175">Coiled coil</keyword>
<dbReference type="InterPro" id="IPR011109">
    <property type="entry name" value="DNA_bind_recombinase_dom"/>
</dbReference>
<dbReference type="Proteomes" id="UP000664904">
    <property type="component" value="Chromosome"/>
</dbReference>
<gene>
    <name evidence="6" type="ORF">J5O05_11565</name>
</gene>
<dbReference type="InterPro" id="IPR006119">
    <property type="entry name" value="Resolv_N"/>
</dbReference>
<keyword evidence="7" id="KW-1185">Reference proteome</keyword>
<dbReference type="Gene3D" id="3.90.1750.20">
    <property type="entry name" value="Putative Large Serine Recombinase, Chain B, Domain 2"/>
    <property type="match status" value="1"/>
</dbReference>
<dbReference type="InterPro" id="IPR036162">
    <property type="entry name" value="Resolvase-like_N_sf"/>
</dbReference>
<dbReference type="PANTHER" id="PTHR30461:SF2">
    <property type="entry name" value="SERINE RECOMBINASE PINE-RELATED"/>
    <property type="match status" value="1"/>
</dbReference>
<proteinExistence type="predicted"/>
<dbReference type="EMBL" id="CP072133">
    <property type="protein sequence ID" value="QTH70585.1"/>
    <property type="molecule type" value="Genomic_DNA"/>
</dbReference>
<dbReference type="Pfam" id="PF07508">
    <property type="entry name" value="Recombinase"/>
    <property type="match status" value="1"/>
</dbReference>
<evidence type="ECO:0000259" key="5">
    <source>
        <dbReference type="PROSITE" id="PS51737"/>
    </source>
</evidence>